<reference evidence="15 16" key="1">
    <citation type="journal article" date="2015" name="Genome Biol. Evol.">
        <title>Phylogenomic analyses indicate that early fungi evolved digesting cell walls of algal ancestors of land plants.</title>
        <authorList>
            <person name="Chang Y."/>
            <person name="Wang S."/>
            <person name="Sekimoto S."/>
            <person name="Aerts A.L."/>
            <person name="Choi C."/>
            <person name="Clum A."/>
            <person name="LaButti K.M."/>
            <person name="Lindquist E.A."/>
            <person name="Yee Ngan C."/>
            <person name="Ohm R.A."/>
            <person name="Salamov A.A."/>
            <person name="Grigoriev I.V."/>
            <person name="Spatafora J.W."/>
            <person name="Berbee M.L."/>
        </authorList>
    </citation>
    <scope>NUCLEOTIDE SEQUENCE [LARGE SCALE GENOMIC DNA]</scope>
    <source>
        <strain evidence="15 16">NRRL 28638</strain>
    </source>
</reference>
<keyword evidence="11 14" id="KW-0472">Membrane</keyword>
<proteinExistence type="inferred from homology"/>
<evidence type="ECO:0000256" key="7">
    <source>
        <dbReference type="ARBA" id="ARBA00022801"/>
    </source>
</evidence>
<keyword evidence="7 14" id="KW-0378">Hydrolase</keyword>
<comment type="similarity">
    <text evidence="3 14">Belongs to the peptidase S26B family.</text>
</comment>
<dbReference type="AlphaFoldDB" id="A0A137P4S5"/>
<dbReference type="CDD" id="cd06530">
    <property type="entry name" value="S26_SPase_I"/>
    <property type="match status" value="1"/>
</dbReference>
<dbReference type="InterPro" id="IPR019758">
    <property type="entry name" value="Pept_S26A_signal_pept_1_CS"/>
</dbReference>
<evidence type="ECO:0000256" key="11">
    <source>
        <dbReference type="ARBA" id="ARBA00023136"/>
    </source>
</evidence>
<keyword evidence="16" id="KW-1185">Reference proteome</keyword>
<evidence type="ECO:0000256" key="10">
    <source>
        <dbReference type="ARBA" id="ARBA00022989"/>
    </source>
</evidence>
<protein>
    <recommendedName>
        <fullName evidence="5 14">Signal peptidase complex catalytic subunit SEC11</fullName>
        <ecNumber evidence="4 14">3.4.21.89</ecNumber>
    </recommendedName>
</protein>
<dbReference type="SUPFAM" id="SSF51306">
    <property type="entry name" value="LexA/Signal peptidase"/>
    <property type="match status" value="1"/>
</dbReference>
<evidence type="ECO:0000256" key="9">
    <source>
        <dbReference type="ARBA" id="ARBA00022968"/>
    </source>
</evidence>
<comment type="function">
    <text evidence="12">Catalytic component of the signal peptidase complex (SPC) which catalyzes the cleavage of N-terminal signal sequences from nascent proteins as they are translocated into the lumen of the endoplasmic reticulum. Specifically cleaves N-terminal signal peptides that contain a hydrophobic alpha-helix (h-region) shorter than 18-20 amino acids.</text>
</comment>
<dbReference type="GO" id="GO:0005787">
    <property type="term" value="C:signal peptidase complex"/>
    <property type="evidence" value="ECO:0007669"/>
    <property type="project" value="TreeGrafter"/>
</dbReference>
<dbReference type="PROSITE" id="PS00761">
    <property type="entry name" value="SPASE_I_3"/>
    <property type="match status" value="1"/>
</dbReference>
<dbReference type="PANTHER" id="PTHR10806:SF6">
    <property type="entry name" value="SIGNAL PEPTIDASE COMPLEX CATALYTIC SUBUNIT SEC11"/>
    <property type="match status" value="1"/>
</dbReference>
<sequence length="155" mass="17787">MFNISNLNFRKILNQALIIITTISISYMSWRALGWTFNNESPVVVVMTGSNEPTLYRGDLIFQHLDSSPFRIGELVVFRLPGRPIPIVHRILKLHVDAKTGKEFILTKGDNNPVNDRGIFDKEQLWLERKHITGRAKGYLPYVGKIAVHINDYPK</sequence>
<dbReference type="OrthoDB" id="10257561at2759"/>
<evidence type="ECO:0000256" key="2">
    <source>
        <dbReference type="ARBA" id="ARBA00004648"/>
    </source>
</evidence>
<feature type="non-terminal residue" evidence="15">
    <location>
        <position position="155"/>
    </location>
</feature>
<evidence type="ECO:0000256" key="3">
    <source>
        <dbReference type="ARBA" id="ARBA00011035"/>
    </source>
</evidence>
<evidence type="ECO:0000256" key="6">
    <source>
        <dbReference type="ARBA" id="ARBA00022692"/>
    </source>
</evidence>
<keyword evidence="6 14" id="KW-0812">Transmembrane</keyword>
<evidence type="ECO:0000256" key="5">
    <source>
        <dbReference type="ARBA" id="ARBA00019685"/>
    </source>
</evidence>
<keyword evidence="14" id="KW-0645">Protease</keyword>
<dbReference type="OMA" id="ERPIIKY"/>
<dbReference type="EC" id="3.4.21.89" evidence="4 14"/>
<keyword evidence="10 14" id="KW-1133">Transmembrane helix</keyword>
<keyword evidence="9 14" id="KW-0735">Signal-anchor</keyword>
<comment type="catalytic activity">
    <reaction evidence="1 14">
        <text>Cleavage of hydrophobic, N-terminal signal or leader sequences from secreted and periplasmic proteins.</text>
        <dbReference type="EC" id="3.4.21.89"/>
    </reaction>
</comment>
<feature type="transmembrane region" description="Helical" evidence="14">
    <location>
        <begin position="12"/>
        <end position="30"/>
    </location>
</feature>
<dbReference type="InterPro" id="IPR001733">
    <property type="entry name" value="Peptidase_S26B"/>
</dbReference>
<gene>
    <name evidence="15" type="ORF">CONCODRAFT_7486</name>
</gene>
<dbReference type="EMBL" id="KQ964515">
    <property type="protein sequence ID" value="KXN70020.1"/>
    <property type="molecule type" value="Genomic_DNA"/>
</dbReference>
<comment type="subcellular location">
    <subcellularLocation>
        <location evidence="2">Endoplasmic reticulum membrane</location>
        <topology evidence="2">Single-pass type II membrane protein</topology>
    </subcellularLocation>
</comment>
<dbReference type="STRING" id="796925.A0A137P4S5"/>
<evidence type="ECO:0000256" key="13">
    <source>
        <dbReference type="ARBA" id="ARBA00047037"/>
    </source>
</evidence>
<keyword evidence="8 14" id="KW-0256">Endoplasmic reticulum</keyword>
<evidence type="ECO:0000313" key="16">
    <source>
        <dbReference type="Proteomes" id="UP000070444"/>
    </source>
</evidence>
<organism evidence="15 16">
    <name type="scientific">Conidiobolus coronatus (strain ATCC 28846 / CBS 209.66 / NRRL 28638)</name>
    <name type="common">Delacroixia coronata</name>
    <dbReference type="NCBI Taxonomy" id="796925"/>
    <lineage>
        <taxon>Eukaryota</taxon>
        <taxon>Fungi</taxon>
        <taxon>Fungi incertae sedis</taxon>
        <taxon>Zoopagomycota</taxon>
        <taxon>Entomophthoromycotina</taxon>
        <taxon>Entomophthoromycetes</taxon>
        <taxon>Entomophthorales</taxon>
        <taxon>Ancylistaceae</taxon>
        <taxon>Conidiobolus</taxon>
    </lineage>
</organism>
<name>A0A137P4S5_CONC2</name>
<evidence type="ECO:0000256" key="4">
    <source>
        <dbReference type="ARBA" id="ARBA00013208"/>
    </source>
</evidence>
<evidence type="ECO:0000256" key="12">
    <source>
        <dbReference type="ARBA" id="ARBA00045533"/>
    </source>
</evidence>
<dbReference type="GO" id="GO:0009003">
    <property type="term" value="F:signal peptidase activity"/>
    <property type="evidence" value="ECO:0007669"/>
    <property type="project" value="UniProtKB-EC"/>
</dbReference>
<evidence type="ECO:0000256" key="8">
    <source>
        <dbReference type="ARBA" id="ARBA00022824"/>
    </source>
</evidence>
<dbReference type="NCBIfam" id="TIGR02228">
    <property type="entry name" value="sigpep_I_arch"/>
    <property type="match status" value="1"/>
</dbReference>
<dbReference type="GO" id="GO:0004252">
    <property type="term" value="F:serine-type endopeptidase activity"/>
    <property type="evidence" value="ECO:0007669"/>
    <property type="project" value="InterPro"/>
</dbReference>
<dbReference type="InterPro" id="IPR036286">
    <property type="entry name" value="LexA/Signal_pep-like_sf"/>
</dbReference>
<dbReference type="InterPro" id="IPR019533">
    <property type="entry name" value="Peptidase_S26"/>
</dbReference>
<evidence type="ECO:0000313" key="15">
    <source>
        <dbReference type="EMBL" id="KXN70020.1"/>
    </source>
</evidence>
<dbReference type="GO" id="GO:0006465">
    <property type="term" value="P:signal peptide processing"/>
    <property type="evidence" value="ECO:0007669"/>
    <property type="project" value="UniProtKB-UniRule"/>
</dbReference>
<comment type="subunit">
    <text evidence="13">Component of the signal peptidase complex (SPC) composed of a catalytic subunit SEC11 and three accessory subunits SPC1, SPC2 and SPC3. The complex induces a local thinning of the ER membrane which is used to measure the length of the signal peptide (SP) h-region of protein substrates. This ensures the selectivity of the complex towards h-regions shorter than 18-20 amino acids. SPC associates with the translocon complex.</text>
</comment>
<dbReference type="Proteomes" id="UP000070444">
    <property type="component" value="Unassembled WGS sequence"/>
</dbReference>
<dbReference type="PANTHER" id="PTHR10806">
    <property type="entry name" value="SIGNAL PEPTIDASE COMPLEX CATALYTIC SUBUNIT SEC11"/>
    <property type="match status" value="1"/>
</dbReference>
<accession>A0A137P4S5</accession>
<dbReference type="PRINTS" id="PR00728">
    <property type="entry name" value="SIGNALPTASE"/>
</dbReference>
<evidence type="ECO:0000256" key="14">
    <source>
        <dbReference type="RuleBase" id="RU362047"/>
    </source>
</evidence>
<evidence type="ECO:0000256" key="1">
    <source>
        <dbReference type="ARBA" id="ARBA00000677"/>
    </source>
</evidence>